<dbReference type="Proteomes" id="UP001221142">
    <property type="component" value="Unassembled WGS sequence"/>
</dbReference>
<evidence type="ECO:0000313" key="2">
    <source>
        <dbReference type="EMBL" id="KAJ7647189.1"/>
    </source>
</evidence>
<dbReference type="GO" id="GO:0051087">
    <property type="term" value="F:protein-folding chaperone binding"/>
    <property type="evidence" value="ECO:0007669"/>
    <property type="project" value="InterPro"/>
</dbReference>
<dbReference type="Pfam" id="PF02179">
    <property type="entry name" value="BAG"/>
    <property type="match status" value="3"/>
</dbReference>
<proteinExistence type="predicted"/>
<dbReference type="SUPFAM" id="SSF63491">
    <property type="entry name" value="BAG domain"/>
    <property type="match status" value="2"/>
</dbReference>
<name>A0AAD7CEZ1_9AGAR</name>
<comment type="caution">
    <text evidence="2">The sequence shown here is derived from an EMBL/GenBank/DDBJ whole genome shotgun (WGS) entry which is preliminary data.</text>
</comment>
<dbReference type="PROSITE" id="PS51035">
    <property type="entry name" value="BAG"/>
    <property type="match status" value="1"/>
</dbReference>
<organism evidence="2 3">
    <name type="scientific">Roridomyces roridus</name>
    <dbReference type="NCBI Taxonomy" id="1738132"/>
    <lineage>
        <taxon>Eukaryota</taxon>
        <taxon>Fungi</taxon>
        <taxon>Dikarya</taxon>
        <taxon>Basidiomycota</taxon>
        <taxon>Agaricomycotina</taxon>
        <taxon>Agaricomycetes</taxon>
        <taxon>Agaricomycetidae</taxon>
        <taxon>Agaricales</taxon>
        <taxon>Marasmiineae</taxon>
        <taxon>Mycenaceae</taxon>
        <taxon>Roridomyces</taxon>
    </lineage>
</organism>
<dbReference type="Gene3D" id="1.20.58.120">
    <property type="entry name" value="BAG domain"/>
    <property type="match status" value="2"/>
</dbReference>
<dbReference type="InterPro" id="IPR036533">
    <property type="entry name" value="BAG_dom_sf"/>
</dbReference>
<dbReference type="InterPro" id="IPR003103">
    <property type="entry name" value="BAG_domain"/>
</dbReference>
<evidence type="ECO:0000259" key="1">
    <source>
        <dbReference type="PROSITE" id="PS51035"/>
    </source>
</evidence>
<evidence type="ECO:0000313" key="3">
    <source>
        <dbReference type="Proteomes" id="UP001221142"/>
    </source>
</evidence>
<accession>A0AAD7CEZ1</accession>
<feature type="domain" description="BAG" evidence="1">
    <location>
        <begin position="453"/>
        <end position="505"/>
    </location>
</feature>
<dbReference type="EMBL" id="JARKIF010000002">
    <property type="protein sequence ID" value="KAJ7647189.1"/>
    <property type="molecule type" value="Genomic_DNA"/>
</dbReference>
<protein>
    <recommendedName>
        <fullName evidence="1">BAG domain-containing protein</fullName>
    </recommendedName>
</protein>
<dbReference type="AlphaFoldDB" id="A0AAD7CEZ1"/>
<reference evidence="2" key="1">
    <citation type="submission" date="2023-03" db="EMBL/GenBank/DDBJ databases">
        <title>Massive genome expansion in bonnet fungi (Mycena s.s.) driven by repeated elements and novel gene families across ecological guilds.</title>
        <authorList>
            <consortium name="Lawrence Berkeley National Laboratory"/>
            <person name="Harder C.B."/>
            <person name="Miyauchi S."/>
            <person name="Viragh M."/>
            <person name="Kuo A."/>
            <person name="Thoen E."/>
            <person name="Andreopoulos B."/>
            <person name="Lu D."/>
            <person name="Skrede I."/>
            <person name="Drula E."/>
            <person name="Henrissat B."/>
            <person name="Morin E."/>
            <person name="Kohler A."/>
            <person name="Barry K."/>
            <person name="LaButti K."/>
            <person name="Morin E."/>
            <person name="Salamov A."/>
            <person name="Lipzen A."/>
            <person name="Mereny Z."/>
            <person name="Hegedus B."/>
            <person name="Baldrian P."/>
            <person name="Stursova M."/>
            <person name="Weitz H."/>
            <person name="Taylor A."/>
            <person name="Grigoriev I.V."/>
            <person name="Nagy L.G."/>
            <person name="Martin F."/>
            <person name="Kauserud H."/>
        </authorList>
    </citation>
    <scope>NUCLEOTIDE SEQUENCE</scope>
    <source>
        <strain evidence="2">9284</strain>
    </source>
</reference>
<keyword evidence="3" id="KW-1185">Reference proteome</keyword>
<gene>
    <name evidence="2" type="ORF">FB45DRAFT_860496</name>
</gene>
<sequence>MTQDSSTPSTEQVRLIRDALNVRYGVDPPASTTARIHELVDGIYALGPITQSTFRAALTINAVQGDPMAFEEAHPYPNLSQHVSPAEQGAISVISMEAATVRRELAPAVTGFLLHSQSAMDDDQWTRLLERLFQIIGRLESMRLAPDWDLAHSARRKVIADVQILQSRLEANDHPTSERDALTAIETEMSAFHNDIAPAVVQYIEQQPNAQDRSHLVELMLESLVRLNRIEILSDQVKENRKAAVTEIARLLGTLETSPVASEPDPPHTINQAEQDMIAFIASEQLNVQNVLGPAVATFPRSAAVPNALQDRRHLLHQLFATVERLDAAHIDFHWEQAREDRRNVVRAVETLQSTLDALPTCTEEQTALTAIATERSQAQFLLSPAVTHPSWAQAIKARDEVQGHVRQLYDKLQQSRRNEAQEAEALRILGAENSQVQFQYTPAVKSFLENPNEKERAQLSEVFSQALERLDAISLKQEWEAARQLRRSTVAEIQRLQAIRKDLAPAVLQFTLGAGGSTPAEREKGAAKAVGTLACGSSSVWMG</sequence>